<reference evidence="2" key="2">
    <citation type="submission" date="2020-09" db="EMBL/GenBank/DDBJ databases">
        <authorList>
            <person name="Sun Q."/>
            <person name="Sedlacek I."/>
        </authorList>
    </citation>
    <scope>NUCLEOTIDE SEQUENCE</scope>
    <source>
        <strain evidence="2">CCM 7664</strain>
    </source>
</reference>
<accession>A0A8J3B1N4</accession>
<protein>
    <recommendedName>
        <fullName evidence="4">Transmembrane protein</fullName>
    </recommendedName>
</protein>
<proteinExistence type="predicted"/>
<keyword evidence="1" id="KW-0732">Signal</keyword>
<comment type="caution">
    <text evidence="2">The sequence shown here is derived from an EMBL/GenBank/DDBJ whole genome shotgun (WGS) entry which is preliminary data.</text>
</comment>
<name>A0A8J3B1N4_9BURK</name>
<keyword evidence="3" id="KW-1185">Reference proteome</keyword>
<dbReference type="AlphaFoldDB" id="A0A8J3B1N4"/>
<dbReference type="EMBL" id="BMDP01000001">
    <property type="protein sequence ID" value="GGI53190.1"/>
    <property type="molecule type" value="Genomic_DNA"/>
</dbReference>
<sequence>MKSSILRSLLCLALLCPLLALASETFSFGVIARPAHGATTTELLHKAIDETDSDNLAFVVANGIKADDESCSDAVYNDRHALYESAKNGLIVSLTSGDWADCANAMKHSIAIERLRRLRELFFVGEFSFGQSQIPLIRQSTIPTFRMYAENMHWRIGNVLFATINLPSNNNNFQNAAGRNSEYEDRQVANNDWLKRLFITAKASGLNGIVLFCDGNPMAAHTEHDSGIFFGGKRAGYAEIRHHILKSATAFHGRILIVHAERNAKPAKDILWHDNIGTLYAAAPWTKVAVNPALPQLFAAISR</sequence>
<organism evidence="2 3">
    <name type="scientific">Oxalicibacterium solurbis</name>
    <dbReference type="NCBI Taxonomy" id="69280"/>
    <lineage>
        <taxon>Bacteria</taxon>
        <taxon>Pseudomonadati</taxon>
        <taxon>Pseudomonadota</taxon>
        <taxon>Betaproteobacteria</taxon>
        <taxon>Burkholderiales</taxon>
        <taxon>Oxalobacteraceae</taxon>
        <taxon>Oxalicibacterium</taxon>
    </lineage>
</organism>
<evidence type="ECO:0000313" key="3">
    <source>
        <dbReference type="Proteomes" id="UP000627205"/>
    </source>
</evidence>
<feature type="signal peptide" evidence="1">
    <location>
        <begin position="1"/>
        <end position="22"/>
    </location>
</feature>
<evidence type="ECO:0008006" key="4">
    <source>
        <dbReference type="Google" id="ProtNLM"/>
    </source>
</evidence>
<gene>
    <name evidence="2" type="ORF">GCM10011430_03640</name>
</gene>
<evidence type="ECO:0000256" key="1">
    <source>
        <dbReference type="SAM" id="SignalP"/>
    </source>
</evidence>
<dbReference type="Proteomes" id="UP000627205">
    <property type="component" value="Unassembled WGS sequence"/>
</dbReference>
<evidence type="ECO:0000313" key="2">
    <source>
        <dbReference type="EMBL" id="GGI53190.1"/>
    </source>
</evidence>
<dbReference type="RefSeq" id="WP_188419262.1">
    <property type="nucleotide sequence ID" value="NZ_BMDP01000001.1"/>
</dbReference>
<feature type="chain" id="PRO_5035220136" description="Transmembrane protein" evidence="1">
    <location>
        <begin position="23"/>
        <end position="303"/>
    </location>
</feature>
<reference evidence="2" key="1">
    <citation type="journal article" date="2014" name="Int. J. Syst. Evol. Microbiol.">
        <title>Complete genome sequence of Corynebacterium casei LMG S-19264T (=DSM 44701T), isolated from a smear-ripened cheese.</title>
        <authorList>
            <consortium name="US DOE Joint Genome Institute (JGI-PGF)"/>
            <person name="Walter F."/>
            <person name="Albersmeier A."/>
            <person name="Kalinowski J."/>
            <person name="Ruckert C."/>
        </authorList>
    </citation>
    <scope>NUCLEOTIDE SEQUENCE</scope>
    <source>
        <strain evidence="2">CCM 7664</strain>
    </source>
</reference>